<accession>A0A939NTB6</accession>
<sequence length="100" mass="11478">MKPRRTGRQRPEVDFAVRRRVNLNRALLQHFTALSFGRIFRRTCARRSPGTRARLCTPDLLATNNTASTRLGIGRPRRWRRRQLHLPSSACANTAGISRV</sequence>
<name>A0A939NTB6_SERMA</name>
<dbReference type="EMBL" id="JAGETR010000148">
    <property type="protein sequence ID" value="MBO2007234.1"/>
    <property type="molecule type" value="Genomic_DNA"/>
</dbReference>
<protein>
    <submittedName>
        <fullName evidence="1">Uncharacterized protein</fullName>
    </submittedName>
</protein>
<organism evidence="1">
    <name type="scientific">Serratia marcescens</name>
    <dbReference type="NCBI Taxonomy" id="615"/>
    <lineage>
        <taxon>Bacteria</taxon>
        <taxon>Pseudomonadati</taxon>
        <taxon>Pseudomonadota</taxon>
        <taxon>Gammaproteobacteria</taxon>
        <taxon>Enterobacterales</taxon>
        <taxon>Yersiniaceae</taxon>
        <taxon>Serratia</taxon>
    </lineage>
</organism>
<dbReference type="AlphaFoldDB" id="A0A939NTB6"/>
<reference evidence="1" key="1">
    <citation type="submission" date="2021-03" db="EMBL/GenBank/DDBJ databases">
        <title>Molecular epidemiology and mechanisms of colistin and carbapenem resistance in Enterobacteriaceae from clinical isolates, the environment and porcine samples in Pretoria, South Africa.</title>
        <authorList>
            <person name="Bogoshi D."/>
            <person name="Mbelle N.M."/>
            <person name="Naidoo V."/>
            <person name="Osei Sekyere J."/>
        </authorList>
    </citation>
    <scope>NUCLEOTIDE SEQUENCE</scope>
    <source>
        <strain evidence="1">C080</strain>
    </source>
</reference>
<proteinExistence type="predicted"/>
<comment type="caution">
    <text evidence="1">The sequence shown here is derived from an EMBL/GenBank/DDBJ whole genome shotgun (WGS) entry which is preliminary data.</text>
</comment>
<gene>
    <name evidence="1" type="ORF">J4732_18950</name>
</gene>
<evidence type="ECO:0000313" key="1">
    <source>
        <dbReference type="EMBL" id="MBO2007234.1"/>
    </source>
</evidence>